<keyword evidence="3" id="KW-1185">Reference proteome</keyword>
<dbReference type="Proteomes" id="UP000812440">
    <property type="component" value="Chromosome 1"/>
</dbReference>
<feature type="region of interest" description="Disordered" evidence="1">
    <location>
        <begin position="1"/>
        <end position="23"/>
    </location>
</feature>
<proteinExistence type="predicted"/>
<organism evidence="2 3">
    <name type="scientific">Hymenochirus boettgeri</name>
    <name type="common">Congo dwarf clawed frog</name>
    <dbReference type="NCBI Taxonomy" id="247094"/>
    <lineage>
        <taxon>Eukaryota</taxon>
        <taxon>Metazoa</taxon>
        <taxon>Chordata</taxon>
        <taxon>Craniata</taxon>
        <taxon>Vertebrata</taxon>
        <taxon>Euteleostomi</taxon>
        <taxon>Amphibia</taxon>
        <taxon>Batrachia</taxon>
        <taxon>Anura</taxon>
        <taxon>Pipoidea</taxon>
        <taxon>Pipidae</taxon>
        <taxon>Pipinae</taxon>
        <taxon>Hymenochirus</taxon>
    </lineage>
</organism>
<sequence length="101" mass="11582">MPNKDLDGLKKLTASESWEKEESAEPTMILAFRKQHFSLTKTAYQGLIKWGTSELTLLLDFSTLGVQPHTRFAGSCGYVYEELQEYFDQQDVPNVANTKYR</sequence>
<gene>
    <name evidence="2" type="ORF">GDO86_000141</name>
</gene>
<accession>A0A8T2K862</accession>
<comment type="caution">
    <text evidence="2">The sequence shown here is derived from an EMBL/GenBank/DDBJ whole genome shotgun (WGS) entry which is preliminary data.</text>
</comment>
<dbReference type="AlphaFoldDB" id="A0A8T2K862"/>
<dbReference type="EMBL" id="JAACNH010000001">
    <property type="protein sequence ID" value="KAG8453399.1"/>
    <property type="molecule type" value="Genomic_DNA"/>
</dbReference>
<reference evidence="2" key="1">
    <citation type="thesis" date="2020" institute="ProQuest LLC" country="789 East Eisenhower Parkway, Ann Arbor, MI, USA">
        <title>Comparative Genomics and Chromosome Evolution.</title>
        <authorList>
            <person name="Mudd A.B."/>
        </authorList>
    </citation>
    <scope>NUCLEOTIDE SEQUENCE</scope>
    <source>
        <strain evidence="2">Female2</strain>
        <tissue evidence="2">Blood</tissue>
    </source>
</reference>
<feature type="compositionally biased region" description="Basic and acidic residues" evidence="1">
    <location>
        <begin position="1"/>
        <end position="10"/>
    </location>
</feature>
<name>A0A8T2K862_9PIPI</name>
<evidence type="ECO:0000256" key="1">
    <source>
        <dbReference type="SAM" id="MobiDB-lite"/>
    </source>
</evidence>
<evidence type="ECO:0000313" key="2">
    <source>
        <dbReference type="EMBL" id="KAG8453399.1"/>
    </source>
</evidence>
<protein>
    <submittedName>
        <fullName evidence="2">Uncharacterized protein</fullName>
    </submittedName>
</protein>
<evidence type="ECO:0000313" key="3">
    <source>
        <dbReference type="Proteomes" id="UP000812440"/>
    </source>
</evidence>